<name>F2NPQ7_MARHT</name>
<proteinExistence type="predicted"/>
<dbReference type="Proteomes" id="UP000007030">
    <property type="component" value="Chromosome"/>
</dbReference>
<dbReference type="EMBL" id="CP002630">
    <property type="protein sequence ID" value="AEB12833.1"/>
    <property type="molecule type" value="Genomic_DNA"/>
</dbReference>
<keyword evidence="2" id="KW-1185">Reference proteome</keyword>
<evidence type="ECO:0000313" key="2">
    <source>
        <dbReference type="Proteomes" id="UP000007030"/>
    </source>
</evidence>
<accession>F2NPQ7</accession>
<dbReference type="HOGENOM" id="CLU_3169986_0_0_0"/>
<reference evidence="1 2" key="1">
    <citation type="journal article" date="2012" name="Stand. Genomic Sci.">
        <title>Complete genome sequence of the aerobic, heterotroph Marinithermus hydrothermalis type strain (T1(T)) from a deep-sea hydrothermal vent chimney.</title>
        <authorList>
            <person name="Copeland A."/>
            <person name="Gu W."/>
            <person name="Yasawong M."/>
            <person name="Lapidus A."/>
            <person name="Lucas S."/>
            <person name="Deshpande S."/>
            <person name="Pagani I."/>
            <person name="Tapia R."/>
            <person name="Cheng J.F."/>
            <person name="Goodwin L.A."/>
            <person name="Pitluck S."/>
            <person name="Liolios K."/>
            <person name="Ivanova N."/>
            <person name="Mavromatis K."/>
            <person name="Mikhailova N."/>
            <person name="Pati A."/>
            <person name="Chen A."/>
            <person name="Palaniappan K."/>
            <person name="Land M."/>
            <person name="Pan C."/>
            <person name="Brambilla E.M."/>
            <person name="Rohde M."/>
            <person name="Tindall B.J."/>
            <person name="Sikorski J."/>
            <person name="Goker M."/>
            <person name="Detter J.C."/>
            <person name="Bristow J."/>
            <person name="Eisen J.A."/>
            <person name="Markowitz V."/>
            <person name="Hugenholtz P."/>
            <person name="Kyrpides N.C."/>
            <person name="Klenk H.P."/>
            <person name="Woyke T."/>
        </authorList>
    </citation>
    <scope>NUCLEOTIDE SEQUENCE [LARGE SCALE GENOMIC DNA]</scope>
    <source>
        <strain evidence="2">DSM 14884 / JCM 11576 / T1</strain>
    </source>
</reference>
<evidence type="ECO:0000313" key="1">
    <source>
        <dbReference type="EMBL" id="AEB12833.1"/>
    </source>
</evidence>
<organism evidence="1 2">
    <name type="scientific">Marinithermus hydrothermalis (strain DSM 14884 / JCM 11576 / T1)</name>
    <dbReference type="NCBI Taxonomy" id="869210"/>
    <lineage>
        <taxon>Bacteria</taxon>
        <taxon>Thermotogati</taxon>
        <taxon>Deinococcota</taxon>
        <taxon>Deinococci</taxon>
        <taxon>Thermales</taxon>
        <taxon>Thermaceae</taxon>
        <taxon>Marinithermus</taxon>
    </lineage>
</organism>
<protein>
    <submittedName>
        <fullName evidence="1">Uncharacterized protein</fullName>
    </submittedName>
</protein>
<sequence length="47" mass="5304">MKKELAILLVFGLLLMGVIPVLAAGEQVKAAHLRSRVRSCRWRCRRG</sequence>
<dbReference type="KEGG" id="mhd:Marky_2108"/>
<gene>
    <name evidence="1" type="ordered locus">Marky_2108</name>
</gene>
<dbReference type="AlphaFoldDB" id="F2NPQ7"/>
<dbReference type="STRING" id="869210.Marky_2108"/>